<evidence type="ECO:0000256" key="9">
    <source>
        <dbReference type="ARBA" id="ARBA00023136"/>
    </source>
</evidence>
<reference evidence="13" key="1">
    <citation type="submission" date="2011-04" db="EMBL/GenBank/DDBJ databases">
        <title>The complete genome of Porphyromonas asaccharolytica DSM 20707.</title>
        <authorList>
            <person name="Lucas S."/>
            <person name="Han J."/>
            <person name="Lapidus A."/>
            <person name="Bruce D."/>
            <person name="Goodwin L."/>
            <person name="Pitluck S."/>
            <person name="Peters L."/>
            <person name="Kyrpides N."/>
            <person name="Mavromatis K."/>
            <person name="Ivanova N."/>
            <person name="Ovchinnikova G."/>
            <person name="Pagani I."/>
            <person name="Lu M."/>
            <person name="Detter J.C."/>
            <person name="Tapia R."/>
            <person name="Han C."/>
            <person name="Land M."/>
            <person name="Hauser L."/>
            <person name="Markowitz V."/>
            <person name="Cheng J.-F."/>
            <person name="Hugenholtz P."/>
            <person name="Woyke T."/>
            <person name="Wu D."/>
            <person name="Gronow S."/>
            <person name="Wellnitz S."/>
            <person name="Brambilla E."/>
            <person name="Klenk H.-P."/>
            <person name="Eisen J.A."/>
        </authorList>
    </citation>
    <scope>NUCLEOTIDE SEQUENCE [LARGE SCALE GENOMIC DNA]</scope>
    <source>
        <strain evidence="13">ATCC 25260 / DSM 20707 / VPI 4198</strain>
    </source>
</reference>
<dbReference type="RefSeq" id="WP_013759892.1">
    <property type="nucleotide sequence ID" value="NC_015501.1"/>
</dbReference>
<dbReference type="AlphaFoldDB" id="F4KMA5"/>
<sequence length="131" mass="13790">MQIFLTILILIAAILLILIVIVQNSKGGGLAAGFGESNKYMGVRKTTDFLEKATWTLAGAMVVLSIASSFFVKPHVQAKQSESFIEQSQQSAPLLPQQPEATLPLPTAPAAETPAPAPAPDAQPEAPQPAE</sequence>
<evidence type="ECO:0000313" key="12">
    <source>
        <dbReference type="EMBL" id="AEE12224.1"/>
    </source>
</evidence>
<evidence type="ECO:0000256" key="6">
    <source>
        <dbReference type="ARBA" id="ARBA00022927"/>
    </source>
</evidence>
<dbReference type="GO" id="GO:0009306">
    <property type="term" value="P:protein secretion"/>
    <property type="evidence" value="ECO:0007669"/>
    <property type="project" value="UniProtKB-UniRule"/>
</dbReference>
<proteinExistence type="inferred from homology"/>
<organism evidence="12 13">
    <name type="scientific">Porphyromonas asaccharolytica (strain ATCC 25260 / DSM 20707 / BCRC 10618 / CCUG 7834 / JCM 6326 / LMG 13178 / VPI 4198 / B440)</name>
    <name type="common">Bacteroides asaccharolyticus</name>
    <dbReference type="NCBI Taxonomy" id="879243"/>
    <lineage>
        <taxon>Bacteria</taxon>
        <taxon>Pseudomonadati</taxon>
        <taxon>Bacteroidota</taxon>
        <taxon>Bacteroidia</taxon>
        <taxon>Bacteroidales</taxon>
        <taxon>Porphyromonadaceae</taxon>
        <taxon>Porphyromonas</taxon>
    </lineage>
</organism>
<evidence type="ECO:0000256" key="4">
    <source>
        <dbReference type="ARBA" id="ARBA00022475"/>
    </source>
</evidence>
<keyword evidence="5 10" id="KW-0812">Transmembrane</keyword>
<feature type="compositionally biased region" description="Low complexity" evidence="11">
    <location>
        <begin position="82"/>
        <end position="114"/>
    </location>
</feature>
<evidence type="ECO:0000313" key="13">
    <source>
        <dbReference type="Proteomes" id="UP000006545"/>
    </source>
</evidence>
<keyword evidence="6 10" id="KW-0653">Protein transport</keyword>
<gene>
    <name evidence="12" type="ordered locus">Poras_0270</name>
</gene>
<dbReference type="OrthoDB" id="1122493at2"/>
<evidence type="ECO:0000256" key="1">
    <source>
        <dbReference type="ARBA" id="ARBA00004651"/>
    </source>
</evidence>
<dbReference type="PANTHER" id="PTHR34182">
    <property type="entry name" value="PROTEIN-EXPORT MEMBRANE PROTEIN SECG"/>
    <property type="match status" value="1"/>
</dbReference>
<protein>
    <recommendedName>
        <fullName evidence="10">Protein-export membrane protein SecG</fullName>
    </recommendedName>
</protein>
<dbReference type="EMBL" id="CP002689">
    <property type="protein sequence ID" value="AEE12224.1"/>
    <property type="molecule type" value="Genomic_DNA"/>
</dbReference>
<dbReference type="InterPro" id="IPR004692">
    <property type="entry name" value="SecG"/>
</dbReference>
<keyword evidence="3 10" id="KW-0813">Transport</keyword>
<dbReference type="PANTHER" id="PTHR34182:SF1">
    <property type="entry name" value="PROTEIN-EXPORT MEMBRANE PROTEIN SECG"/>
    <property type="match status" value="1"/>
</dbReference>
<dbReference type="GO" id="GO:0065002">
    <property type="term" value="P:intracellular protein transmembrane transport"/>
    <property type="evidence" value="ECO:0007669"/>
    <property type="project" value="TreeGrafter"/>
</dbReference>
<keyword evidence="4 10" id="KW-1003">Cell membrane</keyword>
<dbReference type="GO" id="GO:0005886">
    <property type="term" value="C:plasma membrane"/>
    <property type="evidence" value="ECO:0007669"/>
    <property type="project" value="UniProtKB-SubCell"/>
</dbReference>
<dbReference type="eggNOG" id="COG1314">
    <property type="taxonomic scope" value="Bacteria"/>
</dbReference>
<dbReference type="GO" id="GO:0043952">
    <property type="term" value="P:protein transport by the Sec complex"/>
    <property type="evidence" value="ECO:0007669"/>
    <property type="project" value="TreeGrafter"/>
</dbReference>
<feature type="transmembrane region" description="Helical" evidence="10">
    <location>
        <begin position="55"/>
        <end position="72"/>
    </location>
</feature>
<feature type="compositionally biased region" description="Pro residues" evidence="11">
    <location>
        <begin position="115"/>
        <end position="131"/>
    </location>
</feature>
<comment type="subcellular location">
    <subcellularLocation>
        <location evidence="1 10">Cell membrane</location>
        <topology evidence="1 10">Multi-pass membrane protein</topology>
    </subcellularLocation>
</comment>
<dbReference type="Proteomes" id="UP000006545">
    <property type="component" value="Chromosome"/>
</dbReference>
<evidence type="ECO:0000256" key="5">
    <source>
        <dbReference type="ARBA" id="ARBA00022692"/>
    </source>
</evidence>
<dbReference type="Pfam" id="PF03840">
    <property type="entry name" value="SecG"/>
    <property type="match status" value="1"/>
</dbReference>
<dbReference type="HOGENOM" id="CLU_094156_1_0_10"/>
<comment type="caution">
    <text evidence="10">Lacks conserved residue(s) required for the propagation of feature annotation.</text>
</comment>
<evidence type="ECO:0000256" key="11">
    <source>
        <dbReference type="SAM" id="MobiDB-lite"/>
    </source>
</evidence>
<keyword evidence="13" id="KW-1185">Reference proteome</keyword>
<comment type="similarity">
    <text evidence="2 10">Belongs to the SecG family.</text>
</comment>
<keyword evidence="7 10" id="KW-1133">Transmembrane helix</keyword>
<dbReference type="NCBIfam" id="TIGR00810">
    <property type="entry name" value="secG"/>
    <property type="match status" value="1"/>
</dbReference>
<evidence type="ECO:0000256" key="2">
    <source>
        <dbReference type="ARBA" id="ARBA00008445"/>
    </source>
</evidence>
<evidence type="ECO:0000256" key="8">
    <source>
        <dbReference type="ARBA" id="ARBA00023010"/>
    </source>
</evidence>
<keyword evidence="9 10" id="KW-0472">Membrane</keyword>
<feature type="region of interest" description="Disordered" evidence="11">
    <location>
        <begin position="82"/>
        <end position="131"/>
    </location>
</feature>
<name>F4KMA5_PORAD</name>
<dbReference type="GO" id="GO:0015450">
    <property type="term" value="F:protein-transporting ATPase activity"/>
    <property type="evidence" value="ECO:0007669"/>
    <property type="project" value="UniProtKB-UniRule"/>
</dbReference>
<dbReference type="STRING" id="879243.Poras_0270"/>
<dbReference type="PRINTS" id="PR01651">
    <property type="entry name" value="SECGEXPORT"/>
</dbReference>
<dbReference type="KEGG" id="pah:Poras_0270"/>
<evidence type="ECO:0000256" key="7">
    <source>
        <dbReference type="ARBA" id="ARBA00022989"/>
    </source>
</evidence>
<evidence type="ECO:0000256" key="3">
    <source>
        <dbReference type="ARBA" id="ARBA00022448"/>
    </source>
</evidence>
<evidence type="ECO:0000256" key="10">
    <source>
        <dbReference type="RuleBase" id="RU365087"/>
    </source>
</evidence>
<comment type="function">
    <text evidence="10">Involved in protein export. Participates in an early event of protein translocation.</text>
</comment>
<accession>F4KMA5</accession>
<keyword evidence="8 10" id="KW-0811">Translocation</keyword>